<organism evidence="1 2">
    <name type="scientific">Dioscorea alata</name>
    <name type="common">Purple yam</name>
    <dbReference type="NCBI Taxonomy" id="55571"/>
    <lineage>
        <taxon>Eukaryota</taxon>
        <taxon>Viridiplantae</taxon>
        <taxon>Streptophyta</taxon>
        <taxon>Embryophyta</taxon>
        <taxon>Tracheophyta</taxon>
        <taxon>Spermatophyta</taxon>
        <taxon>Magnoliopsida</taxon>
        <taxon>Liliopsida</taxon>
        <taxon>Dioscoreales</taxon>
        <taxon>Dioscoreaceae</taxon>
        <taxon>Dioscorea</taxon>
    </lineage>
</organism>
<sequence length="112" mass="12339">MICGEDNALGSYTTCIFSYFGDKLENEENNNDNIQLVQVEPVSDKDGDANSTPLVASSPATSLTQWTQHTSKGTKNPSMLSDPLVVVDEMASTIKNLTHWTKTLYERVIRGL</sequence>
<gene>
    <name evidence="1" type="ORF">IHE45_04G058800</name>
</gene>
<name>A0ACB7WCZ7_DIOAL</name>
<protein>
    <submittedName>
        <fullName evidence="1">Uncharacterized protein</fullName>
    </submittedName>
</protein>
<comment type="caution">
    <text evidence="1">The sequence shown here is derived from an EMBL/GenBank/DDBJ whole genome shotgun (WGS) entry which is preliminary data.</text>
</comment>
<accession>A0ACB7WCZ7</accession>
<keyword evidence="2" id="KW-1185">Reference proteome</keyword>
<dbReference type="EMBL" id="CM037014">
    <property type="protein sequence ID" value="KAH7685718.1"/>
    <property type="molecule type" value="Genomic_DNA"/>
</dbReference>
<reference evidence="2" key="1">
    <citation type="journal article" date="2022" name="Nat. Commun.">
        <title>Chromosome evolution and the genetic basis of agronomically important traits in greater yam.</title>
        <authorList>
            <person name="Bredeson J.V."/>
            <person name="Lyons J.B."/>
            <person name="Oniyinde I.O."/>
            <person name="Okereke N.R."/>
            <person name="Kolade O."/>
            <person name="Nnabue I."/>
            <person name="Nwadili C.O."/>
            <person name="Hribova E."/>
            <person name="Parker M."/>
            <person name="Nwogha J."/>
            <person name="Shu S."/>
            <person name="Carlson J."/>
            <person name="Kariba R."/>
            <person name="Muthemba S."/>
            <person name="Knop K."/>
            <person name="Barton G.J."/>
            <person name="Sherwood A.V."/>
            <person name="Lopez-Montes A."/>
            <person name="Asiedu R."/>
            <person name="Jamnadass R."/>
            <person name="Muchugi A."/>
            <person name="Goodstein D."/>
            <person name="Egesi C.N."/>
            <person name="Featherston J."/>
            <person name="Asfaw A."/>
            <person name="Simpson G.G."/>
            <person name="Dolezel J."/>
            <person name="Hendre P.S."/>
            <person name="Van Deynze A."/>
            <person name="Kumar P.L."/>
            <person name="Obidiegwu J.E."/>
            <person name="Bhattacharjee R."/>
            <person name="Rokhsar D.S."/>
        </authorList>
    </citation>
    <scope>NUCLEOTIDE SEQUENCE [LARGE SCALE GENOMIC DNA]</scope>
    <source>
        <strain evidence="2">cv. TDa95/00328</strain>
    </source>
</reference>
<dbReference type="Proteomes" id="UP000827976">
    <property type="component" value="Chromosome 4"/>
</dbReference>
<evidence type="ECO:0000313" key="1">
    <source>
        <dbReference type="EMBL" id="KAH7685718.1"/>
    </source>
</evidence>
<evidence type="ECO:0000313" key="2">
    <source>
        <dbReference type="Proteomes" id="UP000827976"/>
    </source>
</evidence>
<proteinExistence type="predicted"/>